<keyword evidence="3" id="KW-0975">Bacterial flagellum</keyword>
<dbReference type="InterPro" id="IPR001492">
    <property type="entry name" value="Flagellin"/>
</dbReference>
<dbReference type="InterPro" id="IPR013384">
    <property type="entry name" value="Flagell_FlgL"/>
</dbReference>
<reference evidence="6 7" key="1">
    <citation type="submission" date="2023-08" db="EMBL/GenBank/DDBJ databases">
        <title>Arthrobacter horti sp. nov., isolated from forest soil.</title>
        <authorList>
            <person name="Park M."/>
        </authorList>
    </citation>
    <scope>NUCLEOTIDE SEQUENCE [LARGE SCALE GENOMIC DNA]</scope>
    <source>
        <strain evidence="6 7">YJM1</strain>
    </source>
</reference>
<name>A0ABT9IMH2_9MICC</name>
<evidence type="ECO:0000313" key="7">
    <source>
        <dbReference type="Proteomes" id="UP001232725"/>
    </source>
</evidence>
<keyword evidence="6" id="KW-0966">Cell projection</keyword>
<dbReference type="PANTHER" id="PTHR42792">
    <property type="entry name" value="FLAGELLIN"/>
    <property type="match status" value="1"/>
</dbReference>
<sequence>MMLRVTDQTMTMSAQRSLAASQARLAAAQAAASSGQRIGRPSDDPVGAGESLRVRAQIAAASQHQRNIDDGTAWLTTLDSALGSATGFLRQVRDLAVQGGNGSLNQNGRDALATQIDSLRKDLLGAANTRYLGRNIFAGSSDAPAAFTDGAPPTYSGTPGDTVQRRISPEQTVRVDGDGAAVFGTGADSVFGILDAISADLRNGVDPTGRLQALDAAMNRVVAGRVDAGARLSGLQRAGTENMTERNALEQRRSGIEDLDLGKAVLDLQVQQTNYQAALAITAKVLQPSLTDFLR</sequence>
<evidence type="ECO:0000313" key="6">
    <source>
        <dbReference type="EMBL" id="MDP5226354.1"/>
    </source>
</evidence>
<gene>
    <name evidence="6" type="primary">flgL</name>
    <name evidence="6" type="ORF">Q9R02_04195</name>
</gene>
<evidence type="ECO:0000256" key="1">
    <source>
        <dbReference type="ARBA" id="ARBA00004365"/>
    </source>
</evidence>
<dbReference type="Proteomes" id="UP001232725">
    <property type="component" value="Unassembled WGS sequence"/>
</dbReference>
<dbReference type="InterPro" id="IPR046358">
    <property type="entry name" value="Flagellin_C"/>
</dbReference>
<keyword evidence="6" id="KW-0282">Flagellum</keyword>
<dbReference type="RefSeq" id="WP_305995408.1">
    <property type="nucleotide sequence ID" value="NZ_JAVALS010000002.1"/>
</dbReference>
<protein>
    <submittedName>
        <fullName evidence="6">Flagellar hook-associated protein FlgL</fullName>
    </submittedName>
</protein>
<dbReference type="Pfam" id="PF00700">
    <property type="entry name" value="Flagellin_C"/>
    <property type="match status" value="1"/>
</dbReference>
<keyword evidence="6" id="KW-0969">Cilium</keyword>
<evidence type="ECO:0000259" key="5">
    <source>
        <dbReference type="Pfam" id="PF00700"/>
    </source>
</evidence>
<evidence type="ECO:0000256" key="3">
    <source>
        <dbReference type="ARBA" id="ARBA00023143"/>
    </source>
</evidence>
<evidence type="ECO:0000256" key="2">
    <source>
        <dbReference type="ARBA" id="ARBA00005709"/>
    </source>
</evidence>
<feature type="domain" description="Flagellin C-terminal" evidence="5">
    <location>
        <begin position="211"/>
        <end position="294"/>
    </location>
</feature>
<comment type="caution">
    <text evidence="6">The sequence shown here is derived from an EMBL/GenBank/DDBJ whole genome shotgun (WGS) entry which is preliminary data.</text>
</comment>
<comment type="subcellular location">
    <subcellularLocation>
        <location evidence="1">Bacterial flagellum</location>
    </subcellularLocation>
</comment>
<comment type="similarity">
    <text evidence="2">Belongs to the bacterial flagellin family.</text>
</comment>
<organism evidence="6 7">
    <name type="scientific">Arthrobacter horti</name>
    <dbReference type="NCBI Taxonomy" id="3068273"/>
    <lineage>
        <taxon>Bacteria</taxon>
        <taxon>Bacillati</taxon>
        <taxon>Actinomycetota</taxon>
        <taxon>Actinomycetes</taxon>
        <taxon>Micrococcales</taxon>
        <taxon>Micrococcaceae</taxon>
        <taxon>Arthrobacter</taxon>
    </lineage>
</organism>
<dbReference type="InterPro" id="IPR001029">
    <property type="entry name" value="Flagellin_N"/>
</dbReference>
<dbReference type="NCBIfam" id="TIGR02550">
    <property type="entry name" value="flagell_flgL"/>
    <property type="match status" value="1"/>
</dbReference>
<evidence type="ECO:0000259" key="4">
    <source>
        <dbReference type="Pfam" id="PF00669"/>
    </source>
</evidence>
<proteinExistence type="inferred from homology"/>
<dbReference type="Gene3D" id="1.20.1330.10">
    <property type="entry name" value="f41 fragment of flagellin, N-terminal domain"/>
    <property type="match status" value="1"/>
</dbReference>
<keyword evidence="7" id="KW-1185">Reference proteome</keyword>
<dbReference type="EMBL" id="JAVALS010000002">
    <property type="protein sequence ID" value="MDP5226354.1"/>
    <property type="molecule type" value="Genomic_DNA"/>
</dbReference>
<dbReference type="Pfam" id="PF00669">
    <property type="entry name" value="Flagellin_N"/>
    <property type="match status" value="1"/>
</dbReference>
<accession>A0ABT9IMH2</accession>
<dbReference type="SUPFAM" id="SSF64518">
    <property type="entry name" value="Phase 1 flagellin"/>
    <property type="match status" value="1"/>
</dbReference>
<feature type="domain" description="Flagellin N-terminal" evidence="4">
    <location>
        <begin position="7"/>
        <end position="141"/>
    </location>
</feature>
<dbReference type="PANTHER" id="PTHR42792:SF1">
    <property type="entry name" value="FLAGELLAR HOOK-ASSOCIATED PROTEIN 3"/>
    <property type="match status" value="1"/>
</dbReference>